<dbReference type="InterPro" id="IPR016181">
    <property type="entry name" value="Acyl_CoA_acyltransferase"/>
</dbReference>
<dbReference type="InterPro" id="IPR052523">
    <property type="entry name" value="Trichothecene_AcTrans"/>
</dbReference>
<gene>
    <name evidence="2" type="ORF">OG517_04150</name>
</gene>
<dbReference type="GO" id="GO:0016746">
    <property type="term" value="F:acyltransferase activity"/>
    <property type="evidence" value="ECO:0007669"/>
    <property type="project" value="UniProtKB-KW"/>
</dbReference>
<dbReference type="Gene3D" id="3.40.630.30">
    <property type="match status" value="1"/>
</dbReference>
<name>A0ABZ1T487_STRVG</name>
<organism evidence="2 3">
    <name type="scientific">Streptomyces virginiae</name>
    <name type="common">Streptomyces cinnamonensis</name>
    <dbReference type="NCBI Taxonomy" id="1961"/>
    <lineage>
        <taxon>Bacteria</taxon>
        <taxon>Bacillati</taxon>
        <taxon>Actinomycetota</taxon>
        <taxon>Actinomycetes</taxon>
        <taxon>Kitasatosporales</taxon>
        <taxon>Streptomycetaceae</taxon>
        <taxon>Streptomyces</taxon>
    </lineage>
</organism>
<feature type="domain" description="N-acetyltransferase" evidence="1">
    <location>
        <begin position="25"/>
        <end position="198"/>
    </location>
</feature>
<evidence type="ECO:0000313" key="3">
    <source>
        <dbReference type="Proteomes" id="UP001432039"/>
    </source>
</evidence>
<evidence type="ECO:0000259" key="1">
    <source>
        <dbReference type="PROSITE" id="PS51186"/>
    </source>
</evidence>
<dbReference type="PANTHER" id="PTHR42791:SF1">
    <property type="entry name" value="N-ACETYLTRANSFERASE DOMAIN-CONTAINING PROTEIN"/>
    <property type="match status" value="1"/>
</dbReference>
<proteinExistence type="predicted"/>
<dbReference type="SUPFAM" id="SSF55729">
    <property type="entry name" value="Acyl-CoA N-acyltransferases (Nat)"/>
    <property type="match status" value="1"/>
</dbReference>
<evidence type="ECO:0000313" key="2">
    <source>
        <dbReference type="EMBL" id="WUQ10685.1"/>
    </source>
</evidence>
<protein>
    <submittedName>
        <fullName evidence="2">GNAT family N-acetyltransferase</fullName>
        <ecNumber evidence="2">2.3.1.-</ecNumber>
    </submittedName>
</protein>
<reference evidence="2" key="1">
    <citation type="submission" date="2022-10" db="EMBL/GenBank/DDBJ databases">
        <title>The complete genomes of actinobacterial strains from the NBC collection.</title>
        <authorList>
            <person name="Joergensen T.S."/>
            <person name="Alvarez Arevalo M."/>
            <person name="Sterndorff E.B."/>
            <person name="Faurdal D."/>
            <person name="Vuksanovic O."/>
            <person name="Mourched A.-S."/>
            <person name="Charusanti P."/>
            <person name="Shaw S."/>
            <person name="Blin K."/>
            <person name="Weber T."/>
        </authorList>
    </citation>
    <scope>NUCLEOTIDE SEQUENCE</scope>
    <source>
        <strain evidence="2">NBC_00248</strain>
    </source>
</reference>
<dbReference type="PANTHER" id="PTHR42791">
    <property type="entry name" value="GNAT FAMILY ACETYLTRANSFERASE"/>
    <property type="match status" value="1"/>
</dbReference>
<dbReference type="InterPro" id="IPR000182">
    <property type="entry name" value="GNAT_dom"/>
</dbReference>
<dbReference type="EC" id="2.3.1.-" evidence="2"/>
<dbReference type="EMBL" id="CP108090">
    <property type="protein sequence ID" value="WUQ10685.1"/>
    <property type="molecule type" value="Genomic_DNA"/>
</dbReference>
<keyword evidence="3" id="KW-1185">Reference proteome</keyword>
<keyword evidence="2" id="KW-0808">Transferase</keyword>
<dbReference type="RefSeq" id="WP_328960217.1">
    <property type="nucleotide sequence ID" value="NZ_CP108090.1"/>
</dbReference>
<accession>A0ABZ1T487</accession>
<dbReference type="PROSITE" id="PS51186">
    <property type="entry name" value="GNAT"/>
    <property type="match status" value="1"/>
</dbReference>
<keyword evidence="2" id="KW-0012">Acyltransferase</keyword>
<dbReference type="Proteomes" id="UP001432039">
    <property type="component" value="Chromosome"/>
</dbReference>
<sequence length="206" mass="21890">MSEPDAGDHDDAPPPARCAPVLAAAFVREPAMTWISGGSDRVRRAWFTTTLRTHATLPGARRRLLVDRHGRPVAAAVLTPPATAPSGAARAAWASRTLAGCGPRALLRTLRYLHAVEAETPPGAWTLEFIGVEPAAAGRGAGGRLLDRLLAATPAPGGVFLTTADEANVRLYRRFGFTTLRRLTVGPLEVTAMWRPDASERTRTGG</sequence>
<dbReference type="Pfam" id="PF00583">
    <property type="entry name" value="Acetyltransf_1"/>
    <property type="match status" value="1"/>
</dbReference>